<dbReference type="EMBL" id="JXTB01000183">
    <property type="protein sequence ID" value="PON55462.1"/>
    <property type="molecule type" value="Genomic_DNA"/>
</dbReference>
<evidence type="ECO:0000313" key="1">
    <source>
        <dbReference type="EMBL" id="PON55462.1"/>
    </source>
</evidence>
<keyword evidence="2" id="KW-1185">Reference proteome</keyword>
<name>A0A2P5C329_PARAD</name>
<organism evidence="1 2">
    <name type="scientific">Parasponia andersonii</name>
    <name type="common">Sponia andersonii</name>
    <dbReference type="NCBI Taxonomy" id="3476"/>
    <lineage>
        <taxon>Eukaryota</taxon>
        <taxon>Viridiplantae</taxon>
        <taxon>Streptophyta</taxon>
        <taxon>Embryophyta</taxon>
        <taxon>Tracheophyta</taxon>
        <taxon>Spermatophyta</taxon>
        <taxon>Magnoliopsida</taxon>
        <taxon>eudicotyledons</taxon>
        <taxon>Gunneridae</taxon>
        <taxon>Pentapetalae</taxon>
        <taxon>rosids</taxon>
        <taxon>fabids</taxon>
        <taxon>Rosales</taxon>
        <taxon>Cannabaceae</taxon>
        <taxon>Parasponia</taxon>
    </lineage>
</organism>
<reference evidence="2" key="1">
    <citation type="submission" date="2016-06" db="EMBL/GenBank/DDBJ databases">
        <title>Parallel loss of symbiosis genes in relatives of nitrogen-fixing non-legume Parasponia.</title>
        <authorList>
            <person name="Van Velzen R."/>
            <person name="Holmer R."/>
            <person name="Bu F."/>
            <person name="Rutten L."/>
            <person name="Van Zeijl A."/>
            <person name="Liu W."/>
            <person name="Santuari L."/>
            <person name="Cao Q."/>
            <person name="Sharma T."/>
            <person name="Shen D."/>
            <person name="Roswanjaya Y."/>
            <person name="Wardhani T."/>
            <person name="Kalhor M.S."/>
            <person name="Jansen J."/>
            <person name="Van den Hoogen J."/>
            <person name="Gungor B."/>
            <person name="Hartog M."/>
            <person name="Hontelez J."/>
            <person name="Verver J."/>
            <person name="Yang W.-C."/>
            <person name="Schijlen E."/>
            <person name="Repin R."/>
            <person name="Schilthuizen M."/>
            <person name="Schranz E."/>
            <person name="Heidstra R."/>
            <person name="Miyata K."/>
            <person name="Fedorova E."/>
            <person name="Kohlen W."/>
            <person name="Bisseling T."/>
            <person name="Smit S."/>
            <person name="Geurts R."/>
        </authorList>
    </citation>
    <scope>NUCLEOTIDE SEQUENCE [LARGE SCALE GENOMIC DNA]</scope>
    <source>
        <strain evidence="2">cv. WU1-14</strain>
    </source>
</reference>
<feature type="non-terminal residue" evidence="1">
    <location>
        <position position="1"/>
    </location>
</feature>
<comment type="caution">
    <text evidence="1">The sequence shown here is derived from an EMBL/GenBank/DDBJ whole genome shotgun (WGS) entry which is preliminary data.</text>
</comment>
<sequence length="34" mass="3804">LADCSAILKSHLVGIEFVEVFAPCEKDPPEFDFH</sequence>
<protein>
    <submittedName>
        <fullName evidence="1">Uncharacterized protein</fullName>
    </submittedName>
</protein>
<proteinExistence type="predicted"/>
<accession>A0A2P5C329</accession>
<gene>
    <name evidence="1" type="ORF">PanWU01x14_187770</name>
</gene>
<dbReference type="AlphaFoldDB" id="A0A2P5C329"/>
<dbReference type="Proteomes" id="UP000237105">
    <property type="component" value="Unassembled WGS sequence"/>
</dbReference>
<evidence type="ECO:0000313" key="2">
    <source>
        <dbReference type="Proteomes" id="UP000237105"/>
    </source>
</evidence>